<keyword evidence="2" id="KW-1185">Reference proteome</keyword>
<proteinExistence type="predicted"/>
<dbReference type="EC" id="2.1.1.-" evidence="1"/>
<dbReference type="SUPFAM" id="SSF53335">
    <property type="entry name" value="S-adenosyl-L-methionine-dependent methyltransferases"/>
    <property type="match status" value="1"/>
</dbReference>
<dbReference type="InterPro" id="IPR029063">
    <property type="entry name" value="SAM-dependent_MTases_sf"/>
</dbReference>
<dbReference type="RefSeq" id="WP_183486983.1">
    <property type="nucleotide sequence ID" value="NZ_JBHUOV010000001.1"/>
</dbReference>
<dbReference type="Gene3D" id="3.40.50.150">
    <property type="entry name" value="Vaccinia Virus protein VP39"/>
    <property type="match status" value="1"/>
</dbReference>
<accession>A0ABW5WPU3</accession>
<dbReference type="GO" id="GO:0008168">
    <property type="term" value="F:methyltransferase activity"/>
    <property type="evidence" value="ECO:0007669"/>
    <property type="project" value="UniProtKB-KW"/>
</dbReference>
<protein>
    <submittedName>
        <fullName evidence="1">TylF/MycF/NovP-related O-methyltransferase</fullName>
        <ecNumber evidence="1">2.1.1.-</ecNumber>
    </submittedName>
</protein>
<organism evidence="1 2">
    <name type="scientific">Lacinutrix iliipiscaria</name>
    <dbReference type="NCBI Taxonomy" id="1230532"/>
    <lineage>
        <taxon>Bacteria</taxon>
        <taxon>Pseudomonadati</taxon>
        <taxon>Bacteroidota</taxon>
        <taxon>Flavobacteriia</taxon>
        <taxon>Flavobacteriales</taxon>
        <taxon>Flavobacteriaceae</taxon>
        <taxon>Lacinutrix</taxon>
    </lineage>
</organism>
<name>A0ABW5WPU3_9FLAO</name>
<dbReference type="PANTHER" id="PTHR40036:SF1">
    <property type="entry name" value="MACROCIN O-METHYLTRANSFERASE"/>
    <property type="match status" value="1"/>
</dbReference>
<dbReference type="GO" id="GO:0032259">
    <property type="term" value="P:methylation"/>
    <property type="evidence" value="ECO:0007669"/>
    <property type="project" value="UniProtKB-KW"/>
</dbReference>
<sequence>MKKVKKQLSKILSLSQAEKLNKNNEVEQNTADFSDFEKEIIKKTNNFTMTSSERIVSLIRATEYVIKNNIEGSIVECGVWKGGSIMAVLHTLNQLKKEKDVFLYDTFEGMTYPTDEDFSVKKQQSAKEIYVDKNGVMCYSSLEEVQSNIQSVDYNKDHIHFIKGKVEDTIPDHNTPEKIALLRLDTDWYESTKHEMEHLFPRLEKGGIIIIDDYGHWSGCKKAVDEYLDKNNIPLFLSRIDYTCRIGVKM</sequence>
<dbReference type="PANTHER" id="PTHR40036">
    <property type="entry name" value="MACROCIN O-METHYLTRANSFERASE"/>
    <property type="match status" value="1"/>
</dbReference>
<gene>
    <name evidence="1" type="ORF">ACFS5M_06505</name>
</gene>
<keyword evidence="1" id="KW-0489">Methyltransferase</keyword>
<comment type="caution">
    <text evidence="1">The sequence shown here is derived from an EMBL/GenBank/DDBJ whole genome shotgun (WGS) entry which is preliminary data.</text>
</comment>
<dbReference type="Pfam" id="PF05711">
    <property type="entry name" value="TylF"/>
    <property type="match status" value="1"/>
</dbReference>
<dbReference type="EMBL" id="JBHUOV010000001">
    <property type="protein sequence ID" value="MFD2823313.1"/>
    <property type="molecule type" value="Genomic_DNA"/>
</dbReference>
<reference evidence="2" key="1">
    <citation type="journal article" date="2019" name="Int. J. Syst. Evol. Microbiol.">
        <title>The Global Catalogue of Microorganisms (GCM) 10K type strain sequencing project: providing services to taxonomists for standard genome sequencing and annotation.</title>
        <authorList>
            <consortium name="The Broad Institute Genomics Platform"/>
            <consortium name="The Broad Institute Genome Sequencing Center for Infectious Disease"/>
            <person name="Wu L."/>
            <person name="Ma J."/>
        </authorList>
    </citation>
    <scope>NUCLEOTIDE SEQUENCE [LARGE SCALE GENOMIC DNA]</scope>
    <source>
        <strain evidence="2">KCTC 32141</strain>
    </source>
</reference>
<evidence type="ECO:0000313" key="2">
    <source>
        <dbReference type="Proteomes" id="UP001597533"/>
    </source>
</evidence>
<dbReference type="InterPro" id="IPR008884">
    <property type="entry name" value="TylF_MeTrfase"/>
</dbReference>
<dbReference type="Proteomes" id="UP001597533">
    <property type="component" value="Unassembled WGS sequence"/>
</dbReference>
<keyword evidence="1" id="KW-0808">Transferase</keyword>
<evidence type="ECO:0000313" key="1">
    <source>
        <dbReference type="EMBL" id="MFD2823313.1"/>
    </source>
</evidence>